<sequence>MLSKTFFSMCMTSKLWRIKFVFQYGKSQNMLFFLHPEFLAIRPFTDSAPISVTFIKPNDSISAKISSPDRKAGGSSVMTILPLRKFFLSFLNGDDFSKKRR</sequence>
<reference evidence="1 2" key="1">
    <citation type="submission" date="2024-01" db="EMBL/GenBank/DDBJ databases">
        <title>Genome assemblies of Stephania.</title>
        <authorList>
            <person name="Yang L."/>
        </authorList>
    </citation>
    <scope>NUCLEOTIDE SEQUENCE [LARGE SCALE GENOMIC DNA]</scope>
    <source>
        <strain evidence="1">YNDBR</strain>
        <tissue evidence="1">Leaf</tissue>
    </source>
</reference>
<organism evidence="1 2">
    <name type="scientific">Stephania yunnanensis</name>
    <dbReference type="NCBI Taxonomy" id="152371"/>
    <lineage>
        <taxon>Eukaryota</taxon>
        <taxon>Viridiplantae</taxon>
        <taxon>Streptophyta</taxon>
        <taxon>Embryophyta</taxon>
        <taxon>Tracheophyta</taxon>
        <taxon>Spermatophyta</taxon>
        <taxon>Magnoliopsida</taxon>
        <taxon>Ranunculales</taxon>
        <taxon>Menispermaceae</taxon>
        <taxon>Menispermoideae</taxon>
        <taxon>Cissampelideae</taxon>
        <taxon>Stephania</taxon>
    </lineage>
</organism>
<evidence type="ECO:0000313" key="2">
    <source>
        <dbReference type="Proteomes" id="UP001420932"/>
    </source>
</evidence>
<comment type="caution">
    <text evidence="1">The sequence shown here is derived from an EMBL/GenBank/DDBJ whole genome shotgun (WGS) entry which is preliminary data.</text>
</comment>
<name>A0AAP0EZ80_9MAGN</name>
<dbReference type="AlphaFoldDB" id="A0AAP0EZ80"/>
<keyword evidence="2" id="KW-1185">Reference proteome</keyword>
<dbReference type="Proteomes" id="UP001420932">
    <property type="component" value="Unassembled WGS sequence"/>
</dbReference>
<dbReference type="EMBL" id="JBBNAF010000011">
    <property type="protein sequence ID" value="KAK9098618.1"/>
    <property type="molecule type" value="Genomic_DNA"/>
</dbReference>
<evidence type="ECO:0000313" key="1">
    <source>
        <dbReference type="EMBL" id="KAK9098618.1"/>
    </source>
</evidence>
<proteinExistence type="predicted"/>
<protein>
    <submittedName>
        <fullName evidence="1">Uncharacterized protein</fullName>
    </submittedName>
</protein>
<accession>A0AAP0EZ80</accession>
<gene>
    <name evidence="1" type="ORF">Syun_025663</name>
</gene>